<reference evidence="1" key="1">
    <citation type="submission" date="2023-10" db="EMBL/GenBank/DDBJ databases">
        <title>Genome Sequence of the Bacteria from From Gut Wall in Crohn's Disease.</title>
        <authorList>
            <person name="Rodriguez-Palacios A."/>
        </authorList>
    </citation>
    <scope>NUCLEOTIDE SEQUENCE</scope>
    <source>
        <strain evidence="1">CavFT-hAR58</strain>
    </source>
</reference>
<dbReference type="EMBL" id="JAWDES010000004">
    <property type="protein sequence ID" value="MDU0259426.1"/>
    <property type="molecule type" value="Genomic_DNA"/>
</dbReference>
<protein>
    <submittedName>
        <fullName evidence="1">TonB-dependent receptor</fullName>
    </submittedName>
</protein>
<dbReference type="AlphaFoldDB" id="A0AAE4RX52"/>
<dbReference type="Proteomes" id="UP001181347">
    <property type="component" value="Unassembled WGS sequence"/>
</dbReference>
<gene>
    <name evidence="1" type="ORF">RVH17_04735</name>
</gene>
<sequence>MDRWHPADPTANPYDPATKWVAGEYGYTGSTANPNSEHGLQNARYLRLKNLEIGYSLPKKWLTKVGIENVRIYASAYNLLTITGLDYLDPEFYIHPSDGGASNMGYFYPINKTYTIGLNVKF</sequence>
<accession>A0AAE4RX52</accession>
<organism evidence="1 2">
    <name type="scientific">Alistipes finegoldii</name>
    <dbReference type="NCBI Taxonomy" id="214856"/>
    <lineage>
        <taxon>Bacteria</taxon>
        <taxon>Pseudomonadati</taxon>
        <taxon>Bacteroidota</taxon>
        <taxon>Bacteroidia</taxon>
        <taxon>Bacteroidales</taxon>
        <taxon>Rikenellaceae</taxon>
        <taxon>Alistipes</taxon>
    </lineage>
</organism>
<name>A0AAE4RX52_9BACT</name>
<proteinExistence type="predicted"/>
<keyword evidence="1" id="KW-0675">Receptor</keyword>
<evidence type="ECO:0000313" key="2">
    <source>
        <dbReference type="Proteomes" id="UP001181347"/>
    </source>
</evidence>
<comment type="caution">
    <text evidence="1">The sequence shown here is derived from an EMBL/GenBank/DDBJ whole genome shotgun (WGS) entry which is preliminary data.</text>
</comment>
<evidence type="ECO:0000313" key="1">
    <source>
        <dbReference type="EMBL" id="MDU0259426.1"/>
    </source>
</evidence>